<accession>A0ACB8HGZ7</accession>
<dbReference type="Proteomes" id="UP000664032">
    <property type="component" value="Unassembled WGS sequence"/>
</dbReference>
<evidence type="ECO:0000313" key="2">
    <source>
        <dbReference type="Proteomes" id="UP000664032"/>
    </source>
</evidence>
<dbReference type="EMBL" id="JAFIQS020000001">
    <property type="protein sequence ID" value="KAH9487093.1"/>
    <property type="molecule type" value="Genomic_DNA"/>
</dbReference>
<protein>
    <submittedName>
        <fullName evidence="1">Uncharacterized protein</fullName>
    </submittedName>
</protein>
<proteinExistence type="predicted"/>
<reference evidence="1" key="1">
    <citation type="submission" date="2021-10" db="EMBL/GenBank/DDBJ databases">
        <title>Psilocybe cubensis genome.</title>
        <authorList>
            <person name="Mckernan K.J."/>
            <person name="Crawford S."/>
            <person name="Trippe A."/>
            <person name="Kane L.T."/>
            <person name="Mclaughlin S."/>
        </authorList>
    </citation>
    <scope>NUCLEOTIDE SEQUENCE</scope>
    <source>
        <strain evidence="1">MGC-MH-2018</strain>
    </source>
</reference>
<sequence>MSFSLARFTRAFRPASVRCLSTHATAQSARRRYLPTLFIAGALVAAGAYTNTVHLDSPPVVVSKDAVEDTVVDPATSIAFPKIMRIPSNTKTPPLTLVGVGVRTVSFLGVKVYSIAFYADLNNPHLKSVSQVPLDIEPEEKVKCIVQNTACVVRIVPTRSTSYTHLRDAFMRALQARLSRGIKEGTITEDTAMGASSPMRVLKGLFPNSPLAKHVPLDIYLPAPDPNRPRALIFRDLGSIENDWVATEFVLNYFDKEGPSPPLKNSVFENLKSFQR</sequence>
<evidence type="ECO:0000313" key="1">
    <source>
        <dbReference type="EMBL" id="KAH9487093.1"/>
    </source>
</evidence>
<keyword evidence="2" id="KW-1185">Reference proteome</keyword>
<comment type="caution">
    <text evidence="1">The sequence shown here is derived from an EMBL/GenBank/DDBJ whole genome shotgun (WGS) entry which is preliminary data.</text>
</comment>
<gene>
    <name evidence="1" type="ORF">JR316_0001161</name>
</gene>
<organism evidence="1 2">
    <name type="scientific">Psilocybe cubensis</name>
    <name type="common">Psychedelic mushroom</name>
    <name type="synonym">Stropharia cubensis</name>
    <dbReference type="NCBI Taxonomy" id="181762"/>
    <lineage>
        <taxon>Eukaryota</taxon>
        <taxon>Fungi</taxon>
        <taxon>Dikarya</taxon>
        <taxon>Basidiomycota</taxon>
        <taxon>Agaricomycotina</taxon>
        <taxon>Agaricomycetes</taxon>
        <taxon>Agaricomycetidae</taxon>
        <taxon>Agaricales</taxon>
        <taxon>Agaricineae</taxon>
        <taxon>Strophariaceae</taxon>
        <taxon>Psilocybe</taxon>
    </lineage>
</organism>
<name>A0ACB8HGZ7_PSICU</name>